<dbReference type="AlphaFoldDB" id="A0AAD2PX36"/>
<feature type="region of interest" description="Disordered" evidence="1">
    <location>
        <begin position="310"/>
        <end position="337"/>
    </location>
</feature>
<protein>
    <submittedName>
        <fullName evidence="2">Uncharacterized protein</fullName>
    </submittedName>
</protein>
<dbReference type="Proteomes" id="UP001295423">
    <property type="component" value="Unassembled WGS sequence"/>
</dbReference>
<dbReference type="EMBL" id="CAKOGP040002191">
    <property type="protein sequence ID" value="CAJ1964626.1"/>
    <property type="molecule type" value="Genomic_DNA"/>
</dbReference>
<gene>
    <name evidence="2" type="ORF">CYCCA115_LOCUS20723</name>
</gene>
<feature type="compositionally biased region" description="Acidic residues" evidence="1">
    <location>
        <begin position="238"/>
        <end position="250"/>
    </location>
</feature>
<accession>A0AAD2PX36</accession>
<evidence type="ECO:0000313" key="3">
    <source>
        <dbReference type="Proteomes" id="UP001295423"/>
    </source>
</evidence>
<keyword evidence="3" id="KW-1185">Reference proteome</keyword>
<proteinExistence type="predicted"/>
<organism evidence="2 3">
    <name type="scientific">Cylindrotheca closterium</name>
    <dbReference type="NCBI Taxonomy" id="2856"/>
    <lineage>
        <taxon>Eukaryota</taxon>
        <taxon>Sar</taxon>
        <taxon>Stramenopiles</taxon>
        <taxon>Ochrophyta</taxon>
        <taxon>Bacillariophyta</taxon>
        <taxon>Bacillariophyceae</taxon>
        <taxon>Bacillariophycidae</taxon>
        <taxon>Bacillariales</taxon>
        <taxon>Bacillariaceae</taxon>
        <taxon>Cylindrotheca</taxon>
    </lineage>
</organism>
<name>A0AAD2PX36_9STRA</name>
<feature type="compositionally biased region" description="Low complexity" evidence="1">
    <location>
        <begin position="396"/>
        <end position="421"/>
    </location>
</feature>
<feature type="region of interest" description="Disordered" evidence="1">
    <location>
        <begin position="1"/>
        <end position="84"/>
    </location>
</feature>
<evidence type="ECO:0000313" key="2">
    <source>
        <dbReference type="EMBL" id="CAJ1964626.1"/>
    </source>
</evidence>
<feature type="region of interest" description="Disordered" evidence="1">
    <location>
        <begin position="366"/>
        <end position="464"/>
    </location>
</feature>
<sequence length="464" mass="52190">MSHIITSHRIATEYTNSNKHDDTRNNKSQQRRRQHAGADLSSFVRMPPQRGVSENFETDAPPIPSTNSCNLNNNHKRPPAPMSQIRTTTAPRSTSLHTQIHVSGITLDSGIVDLVPKEEAEKVLLKENTQLGVVNPHDPDRLPFLRVRPRRQMQHVSGITLDSGIHDPDEEEAKEEEEEKEQQQEEEEEEEETEQRQTQQGRLDLNRLPVSRIRTRPLHAQSHVSGITVEDSVHYQEEVEEEVEKEEQTDALDPNRLPVSRARRSLYTTQPSIQHLGSGAHHHHHQDDGEQTITSGFIVGHLLATVQKNLDQQQTRRRKHHDEDDAAAPANKKKMADRLNFDRQDYDQDDDHHTIASGFVVLGDDADGLGNRGPNNKNRTVTTHKRSHGRNTNKASSSSPSQKRSSSSNSSSNSHSSNPNSTPLNLEHYGGSSSESSHENDSTISLASPSRRNALVKTRRTKTE</sequence>
<feature type="region of interest" description="Disordered" evidence="1">
    <location>
        <begin position="155"/>
        <end position="208"/>
    </location>
</feature>
<feature type="compositionally biased region" description="Acidic residues" evidence="1">
    <location>
        <begin position="168"/>
        <end position="193"/>
    </location>
</feature>
<comment type="caution">
    <text evidence="2">The sequence shown here is derived from an EMBL/GenBank/DDBJ whole genome shotgun (WGS) entry which is preliminary data.</text>
</comment>
<evidence type="ECO:0000256" key="1">
    <source>
        <dbReference type="SAM" id="MobiDB-lite"/>
    </source>
</evidence>
<feature type="compositionally biased region" description="Basic residues" evidence="1">
    <location>
        <begin position="382"/>
        <end position="391"/>
    </location>
</feature>
<reference evidence="2" key="1">
    <citation type="submission" date="2023-08" db="EMBL/GenBank/DDBJ databases">
        <authorList>
            <person name="Audoor S."/>
            <person name="Bilcke G."/>
        </authorList>
    </citation>
    <scope>NUCLEOTIDE SEQUENCE</scope>
</reference>
<feature type="region of interest" description="Disordered" evidence="1">
    <location>
        <begin position="222"/>
        <end position="256"/>
    </location>
</feature>